<dbReference type="Proteomes" id="UP001222770">
    <property type="component" value="Unassembled WGS sequence"/>
</dbReference>
<sequence length="107" mass="11747">MLHNRGFENGENAWVPGQPALAIPAGYRRGILRAKVTVSDLTCWSARMDSMERLKPGTTLWLALPGLEPKLATVTWSEGFSAGLRFAEPLHPAVLDAVIEGRTVRLH</sequence>
<accession>A0ABT6CJN2</accession>
<proteinExistence type="predicted"/>
<organism evidence="1 2">
    <name type="scientific">Novosphingobium cyanobacteriorum</name>
    <dbReference type="NCBI Taxonomy" id="3024215"/>
    <lineage>
        <taxon>Bacteria</taxon>
        <taxon>Pseudomonadati</taxon>
        <taxon>Pseudomonadota</taxon>
        <taxon>Alphaproteobacteria</taxon>
        <taxon>Sphingomonadales</taxon>
        <taxon>Sphingomonadaceae</taxon>
        <taxon>Novosphingobium</taxon>
    </lineage>
</organism>
<evidence type="ECO:0000313" key="2">
    <source>
        <dbReference type="Proteomes" id="UP001222770"/>
    </source>
</evidence>
<dbReference type="RefSeq" id="WP_277278501.1">
    <property type="nucleotide sequence ID" value="NZ_JAROCY010000011.1"/>
</dbReference>
<protein>
    <submittedName>
        <fullName evidence="1">PilZ domain-containing protein</fullName>
    </submittedName>
</protein>
<name>A0ABT6CJN2_9SPHN</name>
<gene>
    <name evidence="1" type="ORF">POM99_13045</name>
</gene>
<evidence type="ECO:0000313" key="1">
    <source>
        <dbReference type="EMBL" id="MDF8334134.1"/>
    </source>
</evidence>
<keyword evidence="2" id="KW-1185">Reference proteome</keyword>
<comment type="caution">
    <text evidence="1">The sequence shown here is derived from an EMBL/GenBank/DDBJ whole genome shotgun (WGS) entry which is preliminary data.</text>
</comment>
<reference evidence="1 2" key="1">
    <citation type="submission" date="2023-03" db="EMBL/GenBank/DDBJ databases">
        <title>Novosphingobium cyanobacteriorum sp. nov., isolated from a eutrophic reservoir during the Microcystis bloom period.</title>
        <authorList>
            <person name="Kang M."/>
            <person name="Le V."/>
            <person name="Ko S.-R."/>
            <person name="Lee S.-A."/>
            <person name="Ahn C.-Y."/>
        </authorList>
    </citation>
    <scope>NUCLEOTIDE SEQUENCE [LARGE SCALE GENOMIC DNA]</scope>
    <source>
        <strain evidence="1 2">HBC54</strain>
    </source>
</reference>
<dbReference type="EMBL" id="JAROCY010000011">
    <property type="protein sequence ID" value="MDF8334134.1"/>
    <property type="molecule type" value="Genomic_DNA"/>
</dbReference>